<reference evidence="12" key="1">
    <citation type="submission" date="2021-01" db="EMBL/GenBank/DDBJ databases">
        <authorList>
            <person name="Corre E."/>
            <person name="Pelletier E."/>
            <person name="Niang G."/>
            <person name="Scheremetjew M."/>
            <person name="Finn R."/>
            <person name="Kale V."/>
            <person name="Holt S."/>
            <person name="Cochrane G."/>
            <person name="Meng A."/>
            <person name="Brown T."/>
            <person name="Cohen L."/>
        </authorList>
    </citation>
    <scope>NUCLEOTIDE SEQUENCE</scope>
    <source>
        <strain evidence="12">SL-175</strain>
    </source>
</reference>
<comment type="similarity">
    <text evidence="3 9">Belongs to the adenylate kinase family.</text>
</comment>
<organism evidence="12">
    <name type="scientific">Mantoniella antarctica</name>
    <dbReference type="NCBI Taxonomy" id="81844"/>
    <lineage>
        <taxon>Eukaryota</taxon>
        <taxon>Viridiplantae</taxon>
        <taxon>Chlorophyta</taxon>
        <taxon>Mamiellophyceae</taxon>
        <taxon>Mamiellales</taxon>
        <taxon>Mamiellaceae</taxon>
        <taxon>Mantoniella</taxon>
    </lineage>
</organism>
<sequence length="268" mass="28519">MSLRVVTGVTVGAGVALGAYVAFNNSAAARKAEKKKRKEKRKIVVLFGPPGAGKGTHAPAIVQKLAIPQLATGDMLRAAVSAGTAVGMAAKAAMDAGALVTDEIVVGIIADRVKETDCGKGFILDGFPRTVKQAKMLDDMLLHDGESVARVIELQVPDAVLTERICGRWVHKASGRSYHVKFNPPKSLQGSPPSVDTMKDDESGESLMQRSDDTAEALVSRLSAYHAQTVPVLTHYGAKKVVQVDANRDMPAVWTDIDAATTFDLMRQ</sequence>
<dbReference type="HAMAP" id="MF_00235">
    <property type="entry name" value="Adenylate_kinase_Adk"/>
    <property type="match status" value="1"/>
</dbReference>
<keyword evidence="6" id="KW-0547">Nucleotide-binding</keyword>
<dbReference type="InterPro" id="IPR027417">
    <property type="entry name" value="P-loop_NTPase"/>
</dbReference>
<keyword evidence="5 9" id="KW-0808">Transferase</keyword>
<feature type="region of interest" description="Disordered" evidence="10">
    <location>
        <begin position="184"/>
        <end position="210"/>
    </location>
</feature>
<dbReference type="NCBIfam" id="TIGR01351">
    <property type="entry name" value="adk"/>
    <property type="match status" value="1"/>
</dbReference>
<dbReference type="InterPro" id="IPR000850">
    <property type="entry name" value="Adenylat/UMP-CMP_kin"/>
</dbReference>
<feature type="domain" description="Adenylate kinase active site lid" evidence="11">
    <location>
        <begin position="168"/>
        <end position="212"/>
    </location>
</feature>
<dbReference type="InterPro" id="IPR033690">
    <property type="entry name" value="Adenylat_kinase_CS"/>
</dbReference>
<evidence type="ECO:0000256" key="8">
    <source>
        <dbReference type="ARBA" id="ARBA00031517"/>
    </source>
</evidence>
<dbReference type="Pfam" id="PF00406">
    <property type="entry name" value="ADK"/>
    <property type="match status" value="1"/>
</dbReference>
<evidence type="ECO:0000256" key="4">
    <source>
        <dbReference type="ARBA" id="ARBA00012955"/>
    </source>
</evidence>
<dbReference type="PROSITE" id="PS00113">
    <property type="entry name" value="ADENYLATE_KINASE"/>
    <property type="match status" value="1"/>
</dbReference>
<dbReference type="EC" id="2.7.4.3" evidence="4"/>
<evidence type="ECO:0000256" key="9">
    <source>
        <dbReference type="RuleBase" id="RU003330"/>
    </source>
</evidence>
<keyword evidence="7 9" id="KW-0418">Kinase</keyword>
<dbReference type="NCBIfam" id="NF001381">
    <property type="entry name" value="PRK00279.1-3"/>
    <property type="match status" value="1"/>
</dbReference>
<dbReference type="PANTHER" id="PTHR23359">
    <property type="entry name" value="NUCLEOTIDE KINASE"/>
    <property type="match status" value="1"/>
</dbReference>
<dbReference type="Gene3D" id="3.40.50.300">
    <property type="entry name" value="P-loop containing nucleotide triphosphate hydrolases"/>
    <property type="match status" value="1"/>
</dbReference>
<dbReference type="Pfam" id="PF05191">
    <property type="entry name" value="ADK_lid"/>
    <property type="match status" value="1"/>
</dbReference>
<dbReference type="EMBL" id="HBFC01037048">
    <property type="protein sequence ID" value="CAD8722806.1"/>
    <property type="molecule type" value="Transcribed_RNA"/>
</dbReference>
<gene>
    <name evidence="12" type="ORF">MANT1106_LOCUS22022</name>
</gene>
<evidence type="ECO:0000256" key="2">
    <source>
        <dbReference type="ARBA" id="ARBA00003053"/>
    </source>
</evidence>
<dbReference type="GO" id="GO:0005524">
    <property type="term" value="F:ATP binding"/>
    <property type="evidence" value="ECO:0007669"/>
    <property type="project" value="InterPro"/>
</dbReference>
<evidence type="ECO:0000256" key="3">
    <source>
        <dbReference type="ARBA" id="ARBA00007220"/>
    </source>
</evidence>
<evidence type="ECO:0000259" key="11">
    <source>
        <dbReference type="Pfam" id="PF05191"/>
    </source>
</evidence>
<comment type="function">
    <text evidence="2">Catalyzes the reversible transfer of the terminal phosphate group between ATP and AMP. Plays an important role in cellular energy homeostasis and in adenine nucleotide metabolism.</text>
</comment>
<evidence type="ECO:0000256" key="7">
    <source>
        <dbReference type="ARBA" id="ARBA00022777"/>
    </source>
</evidence>
<name>A0A7S0T361_9CHLO</name>
<dbReference type="InterPro" id="IPR006259">
    <property type="entry name" value="Adenyl_kin_sub"/>
</dbReference>
<evidence type="ECO:0000256" key="10">
    <source>
        <dbReference type="SAM" id="MobiDB-lite"/>
    </source>
</evidence>
<dbReference type="AlphaFoldDB" id="A0A7S0T361"/>
<dbReference type="PRINTS" id="PR00094">
    <property type="entry name" value="ADENYLTKNASE"/>
</dbReference>
<dbReference type="GO" id="GO:0004017">
    <property type="term" value="F:AMP kinase activity"/>
    <property type="evidence" value="ECO:0007669"/>
    <property type="project" value="UniProtKB-EC"/>
</dbReference>
<proteinExistence type="inferred from homology"/>
<evidence type="ECO:0000256" key="6">
    <source>
        <dbReference type="ARBA" id="ARBA00022741"/>
    </source>
</evidence>
<comment type="catalytic activity">
    <reaction evidence="1">
        <text>AMP + ATP = 2 ADP</text>
        <dbReference type="Rhea" id="RHEA:12973"/>
        <dbReference type="ChEBI" id="CHEBI:30616"/>
        <dbReference type="ChEBI" id="CHEBI:456215"/>
        <dbReference type="ChEBI" id="CHEBI:456216"/>
        <dbReference type="EC" id="2.7.4.3"/>
    </reaction>
</comment>
<evidence type="ECO:0000256" key="1">
    <source>
        <dbReference type="ARBA" id="ARBA00000582"/>
    </source>
</evidence>
<evidence type="ECO:0000313" key="12">
    <source>
        <dbReference type="EMBL" id="CAD8722806.1"/>
    </source>
</evidence>
<dbReference type="CDD" id="cd01428">
    <property type="entry name" value="ADK"/>
    <property type="match status" value="1"/>
</dbReference>
<dbReference type="FunFam" id="3.40.50.300:FF:000106">
    <property type="entry name" value="Adenylate kinase mitochondrial"/>
    <property type="match status" value="1"/>
</dbReference>
<dbReference type="SUPFAM" id="SSF52540">
    <property type="entry name" value="P-loop containing nucleoside triphosphate hydrolases"/>
    <property type="match status" value="1"/>
</dbReference>
<protein>
    <recommendedName>
        <fullName evidence="4">adenylate kinase</fullName>
        <ecNumber evidence="4">2.7.4.3</ecNumber>
    </recommendedName>
    <alternativeName>
        <fullName evidence="8">ATP:AMP phosphotransferase</fullName>
    </alternativeName>
</protein>
<accession>A0A7S0T361</accession>
<dbReference type="InterPro" id="IPR007862">
    <property type="entry name" value="Adenylate_kinase_lid-dom"/>
</dbReference>
<evidence type="ECO:0000256" key="5">
    <source>
        <dbReference type="ARBA" id="ARBA00022679"/>
    </source>
</evidence>